<dbReference type="AlphaFoldDB" id="A0A6C2U7K0"/>
<dbReference type="Proteomes" id="UP000366872">
    <property type="component" value="Unassembled WGS sequence"/>
</dbReference>
<evidence type="ECO:0000313" key="1">
    <source>
        <dbReference type="EMBL" id="VGO16072.1"/>
    </source>
</evidence>
<sequence>MIITVLTVLALYGYGCRLIFNGVETYTRDAQATYGGEPAMALIALVEDESASFEKRNSAIWALGQLGDKRALLALHKLDTGEIQNPPYDSTAYIVQYSVEKAISQINRFSIVRWMYRWLD</sequence>
<dbReference type="EMBL" id="CAAHFG010000003">
    <property type="protein sequence ID" value="VGO16072.1"/>
    <property type="molecule type" value="Genomic_DNA"/>
</dbReference>
<evidence type="ECO:0000313" key="2">
    <source>
        <dbReference type="Proteomes" id="UP000366872"/>
    </source>
</evidence>
<dbReference type="Pfam" id="PF03130">
    <property type="entry name" value="HEAT_PBS"/>
    <property type="match status" value="1"/>
</dbReference>
<protein>
    <recommendedName>
        <fullName evidence="3">HEAT repeat domain-containing protein</fullName>
    </recommendedName>
</protein>
<keyword evidence="2" id="KW-1185">Reference proteome</keyword>
<proteinExistence type="predicted"/>
<evidence type="ECO:0008006" key="3">
    <source>
        <dbReference type="Google" id="ProtNLM"/>
    </source>
</evidence>
<reference evidence="1 2" key="1">
    <citation type="submission" date="2019-04" db="EMBL/GenBank/DDBJ databases">
        <authorList>
            <person name="Van Vliet M D."/>
        </authorList>
    </citation>
    <scope>NUCLEOTIDE SEQUENCE [LARGE SCALE GENOMIC DNA]</scope>
    <source>
        <strain evidence="1 2">F1</strain>
    </source>
</reference>
<organism evidence="1 2">
    <name type="scientific">Pontiella desulfatans</name>
    <dbReference type="NCBI Taxonomy" id="2750659"/>
    <lineage>
        <taxon>Bacteria</taxon>
        <taxon>Pseudomonadati</taxon>
        <taxon>Kiritimatiellota</taxon>
        <taxon>Kiritimatiellia</taxon>
        <taxon>Kiritimatiellales</taxon>
        <taxon>Pontiellaceae</taxon>
        <taxon>Pontiella</taxon>
    </lineage>
</organism>
<accession>A0A6C2U7K0</accession>
<dbReference type="InterPro" id="IPR004155">
    <property type="entry name" value="PBS_lyase_HEAT"/>
</dbReference>
<name>A0A6C2U7K0_PONDE</name>
<gene>
    <name evidence="1" type="ORF">PDESU_04662</name>
</gene>